<reference evidence="1 2" key="1">
    <citation type="submission" date="2016-12" db="EMBL/GenBank/DDBJ databases">
        <title>Trade-off between light-utilization and light-protection in marine flavobacteria.</title>
        <authorList>
            <person name="Kumagai Y."/>
            <person name="Yoshizawa S."/>
            <person name="Kogure K."/>
            <person name="Iwasaki W."/>
        </authorList>
    </citation>
    <scope>NUCLEOTIDE SEQUENCE [LARGE SCALE GENOMIC DNA]</scope>
    <source>
        <strain evidence="1 2">NBRC 108759</strain>
    </source>
</reference>
<gene>
    <name evidence="1" type="ORF">BTO18_02300</name>
</gene>
<dbReference type="AlphaFoldDB" id="A0A2S7WKG5"/>
<dbReference type="RefSeq" id="WP_105014675.1">
    <property type="nucleotide sequence ID" value="NZ_MSCN01000001.1"/>
</dbReference>
<dbReference type="EMBL" id="MSCN01000001">
    <property type="protein sequence ID" value="PQJ78094.1"/>
    <property type="molecule type" value="Genomic_DNA"/>
</dbReference>
<organism evidence="1 2">
    <name type="scientific">Polaribacter porphyrae</name>
    <dbReference type="NCBI Taxonomy" id="1137780"/>
    <lineage>
        <taxon>Bacteria</taxon>
        <taxon>Pseudomonadati</taxon>
        <taxon>Bacteroidota</taxon>
        <taxon>Flavobacteriia</taxon>
        <taxon>Flavobacteriales</taxon>
        <taxon>Flavobacteriaceae</taxon>
    </lineage>
</organism>
<protein>
    <submittedName>
        <fullName evidence="1">Uncharacterized protein</fullName>
    </submittedName>
</protein>
<evidence type="ECO:0000313" key="1">
    <source>
        <dbReference type="EMBL" id="PQJ78094.1"/>
    </source>
</evidence>
<evidence type="ECO:0000313" key="2">
    <source>
        <dbReference type="Proteomes" id="UP000238882"/>
    </source>
</evidence>
<name>A0A2S7WKG5_9FLAO</name>
<sequence length="77" mass="8946">MNTNKENKEKLYKNIETDGITENVAGEQTIQTENTKILKGEKGKKDKEILIGKKIEDVEKVEEDFNSVQRKMLNKFM</sequence>
<dbReference type="Proteomes" id="UP000238882">
    <property type="component" value="Unassembled WGS sequence"/>
</dbReference>
<keyword evidence="2" id="KW-1185">Reference proteome</keyword>
<comment type="caution">
    <text evidence="1">The sequence shown here is derived from an EMBL/GenBank/DDBJ whole genome shotgun (WGS) entry which is preliminary data.</text>
</comment>
<proteinExistence type="predicted"/>
<accession>A0A2S7WKG5</accession>